<evidence type="ECO:0000313" key="1">
    <source>
        <dbReference type="EMBL" id="AMM34628.1"/>
    </source>
</evidence>
<dbReference type="STRING" id="37927.SA2016_3974"/>
<proteinExistence type="predicted"/>
<accession>A0A127A556</accession>
<evidence type="ECO:0000313" key="2">
    <source>
        <dbReference type="Proteomes" id="UP000070134"/>
    </source>
</evidence>
<organism evidence="1 2">
    <name type="scientific">Sinomonas atrocyanea</name>
    <dbReference type="NCBI Taxonomy" id="37927"/>
    <lineage>
        <taxon>Bacteria</taxon>
        <taxon>Bacillati</taxon>
        <taxon>Actinomycetota</taxon>
        <taxon>Actinomycetes</taxon>
        <taxon>Micrococcales</taxon>
        <taxon>Micrococcaceae</taxon>
        <taxon>Sinomonas</taxon>
    </lineage>
</organism>
<dbReference type="EMBL" id="CP014518">
    <property type="protein sequence ID" value="AMM34628.1"/>
    <property type="molecule type" value="Genomic_DNA"/>
</dbReference>
<reference evidence="1 2" key="1">
    <citation type="submission" date="2016-02" db="EMBL/GenBank/DDBJ databases">
        <title>Complete genome of Sinomonas atrocyanea KCTC 3377.</title>
        <authorList>
            <person name="Kim K.M."/>
        </authorList>
    </citation>
    <scope>NUCLEOTIDE SEQUENCE [LARGE SCALE GENOMIC DNA]</scope>
    <source>
        <strain evidence="1 2">KCTC 3377</strain>
    </source>
</reference>
<gene>
    <name evidence="1" type="ORF">SA2016_3974</name>
</gene>
<dbReference type="AlphaFoldDB" id="A0A127A556"/>
<dbReference type="KEGG" id="satk:SA2016_3974"/>
<dbReference type="Gene3D" id="3.40.630.10">
    <property type="entry name" value="Zn peptidases"/>
    <property type="match status" value="1"/>
</dbReference>
<dbReference type="Proteomes" id="UP000070134">
    <property type="component" value="Chromosome"/>
</dbReference>
<protein>
    <submittedName>
        <fullName evidence="1">Uncharacterized protein</fullName>
    </submittedName>
</protein>
<sequence>MCGACGRSVAEDPVFPDGRTTRGNLIAAQMIAELCPSLTGRVKVVARPDGFVVSAPGGRQTVCATVGAVWAVLHSLAPDAGVLLEPALAGLEERYREAGEHRLLEAVAASGRRQLGTPREVAARL</sequence>
<keyword evidence="2" id="KW-1185">Reference proteome</keyword>
<name>A0A127A556_9MICC</name>